<dbReference type="PANTHER" id="PTHR48103:SF2">
    <property type="entry name" value="MIDASIN"/>
    <property type="match status" value="1"/>
</dbReference>
<dbReference type="AlphaFoldDB" id="A0AAV8WSY7"/>
<proteinExistence type="predicted"/>
<reference evidence="3" key="1">
    <citation type="journal article" date="2023" name="Insect Mol. Biol.">
        <title>Genome sequencing provides insights into the evolution of gene families encoding plant cell wall-degrading enzymes in longhorned beetles.</title>
        <authorList>
            <person name="Shin N.R."/>
            <person name="Okamura Y."/>
            <person name="Kirsch R."/>
            <person name="Pauchet Y."/>
        </authorList>
    </citation>
    <scope>NUCLEOTIDE SEQUENCE</scope>
    <source>
        <strain evidence="3">RBIC_L_NR</strain>
    </source>
</reference>
<keyword evidence="1" id="KW-0547">Nucleotide-binding</keyword>
<comment type="caution">
    <text evidence="3">The sequence shown here is derived from an EMBL/GenBank/DDBJ whole genome shotgun (WGS) entry which is preliminary data.</text>
</comment>
<dbReference type="GO" id="GO:0000027">
    <property type="term" value="P:ribosomal large subunit assembly"/>
    <property type="evidence" value="ECO:0007669"/>
    <property type="project" value="TreeGrafter"/>
</dbReference>
<name>A0AAV8WSY7_9CUCU</name>
<protein>
    <submittedName>
        <fullName evidence="3">Uncharacterized protein</fullName>
    </submittedName>
</protein>
<dbReference type="GO" id="GO:0005634">
    <property type="term" value="C:nucleus"/>
    <property type="evidence" value="ECO:0007669"/>
    <property type="project" value="TreeGrafter"/>
</dbReference>
<keyword evidence="2" id="KW-0067">ATP-binding</keyword>
<organism evidence="3 4">
    <name type="scientific">Rhamnusium bicolor</name>
    <dbReference type="NCBI Taxonomy" id="1586634"/>
    <lineage>
        <taxon>Eukaryota</taxon>
        <taxon>Metazoa</taxon>
        <taxon>Ecdysozoa</taxon>
        <taxon>Arthropoda</taxon>
        <taxon>Hexapoda</taxon>
        <taxon>Insecta</taxon>
        <taxon>Pterygota</taxon>
        <taxon>Neoptera</taxon>
        <taxon>Endopterygota</taxon>
        <taxon>Coleoptera</taxon>
        <taxon>Polyphaga</taxon>
        <taxon>Cucujiformia</taxon>
        <taxon>Chrysomeloidea</taxon>
        <taxon>Cerambycidae</taxon>
        <taxon>Lepturinae</taxon>
        <taxon>Rhagiini</taxon>
        <taxon>Rhamnusium</taxon>
    </lineage>
</organism>
<sequence length="896" mass="105219">MEDLETRHMYLKNNLNDLHLVNFVDKLYEVLHKLKYTENKCLPLDYRWIPETPYKIKNSLQSNKLNLALHITSNYFKEELELNTIKSRSLLQKEVTLLDYMQEKQRRKVEDKFNDLIVNEYLCLIKRFDDYLNNIPEQIENVTDEEVLKILHLISWRFAFHKCTLSDIKKINATEQYNILINLTVHYKWFFKYAIKEISSVTKVDLPKDLKEQVDNINCKLEAQFSFMQKIGKNFQKCSNNPPPYINEHQLEVVPAYNKISHCYNLCDKRNDLINVVNILNADKDLRQLLVEMKSKLDYDFSDASKELVLLKSLHEAHQNTGIKETLSEFETHLLPIIDYLTHLTIKGIMRTIPKIEISSMVTNSILVPTDLSGALLCYNRTKDIRLLHEITKAYYLYLMNSACVKPVKYLKGNEDDNKEIVLSNFSPKLTFYLSYLHNEKEYVLRIFKIFIIQFATSLNIEDTNGKTLQQITSKCIETLRQLSQSSSLADPNNDTPKFIKHLQMCSVTITKLSNSSDINNTLLLISDLYMELSYIKATFNSKLSVIDPLAKKALKKEYCLKAIDTFKNMKRCYELQNELYSNTDQTIHAYYAPIKQIISELEVKDEELGKYVAVRSKDVMYETVLRVVNHAFATILSENYVNKTSCALSYHILNVIDAISRKEDIDYRYFVAQLNQHESTVSSYENLIHEWNQLCNTYPDIIEPLLSNVVEFLYGLKMKLSLLRKVIAEYENMKLDINVKEDLLNLVKLPVLDESQNSYCKHIEMMTSKRINTFVSQILENEEFPHVKDLENFRLLKCGIRESFNLCIIDAKHTDNLNKNSFMKFNELMDLFISAWNKQQEEKEIQEIEADSLYKTRTKCDDKPEEEQIEEELNELFPNYHGIDFPDLQKKFRPK</sequence>
<dbReference type="GO" id="GO:0005524">
    <property type="term" value="F:ATP binding"/>
    <property type="evidence" value="ECO:0007669"/>
    <property type="project" value="UniProtKB-KW"/>
</dbReference>
<dbReference type="GO" id="GO:0000055">
    <property type="term" value="P:ribosomal large subunit export from nucleus"/>
    <property type="evidence" value="ECO:0007669"/>
    <property type="project" value="TreeGrafter"/>
</dbReference>
<gene>
    <name evidence="3" type="ORF">NQ314_017614</name>
</gene>
<dbReference type="PANTHER" id="PTHR48103">
    <property type="entry name" value="MIDASIN-RELATED"/>
    <property type="match status" value="1"/>
</dbReference>
<accession>A0AAV8WSY7</accession>
<dbReference type="EMBL" id="JANEYF010004917">
    <property type="protein sequence ID" value="KAJ8929687.1"/>
    <property type="molecule type" value="Genomic_DNA"/>
</dbReference>
<evidence type="ECO:0000256" key="1">
    <source>
        <dbReference type="ARBA" id="ARBA00022741"/>
    </source>
</evidence>
<dbReference type="GO" id="GO:0030687">
    <property type="term" value="C:preribosome, large subunit precursor"/>
    <property type="evidence" value="ECO:0007669"/>
    <property type="project" value="TreeGrafter"/>
</dbReference>
<evidence type="ECO:0000313" key="4">
    <source>
        <dbReference type="Proteomes" id="UP001162156"/>
    </source>
</evidence>
<evidence type="ECO:0000256" key="2">
    <source>
        <dbReference type="ARBA" id="ARBA00022840"/>
    </source>
</evidence>
<keyword evidence="4" id="KW-1185">Reference proteome</keyword>
<dbReference type="Proteomes" id="UP001162156">
    <property type="component" value="Unassembled WGS sequence"/>
</dbReference>
<evidence type="ECO:0000313" key="3">
    <source>
        <dbReference type="EMBL" id="KAJ8929687.1"/>
    </source>
</evidence>